<evidence type="ECO:0008006" key="2">
    <source>
        <dbReference type="Google" id="ProtNLM"/>
    </source>
</evidence>
<dbReference type="EMBL" id="CDPU01000001">
    <property type="protein sequence ID" value="CEO44470.1"/>
    <property type="molecule type" value="Genomic_DNA"/>
</dbReference>
<organism evidence="1">
    <name type="scientific">Bionectria ochroleuca</name>
    <name type="common">Gliocladium roseum</name>
    <dbReference type="NCBI Taxonomy" id="29856"/>
    <lineage>
        <taxon>Eukaryota</taxon>
        <taxon>Fungi</taxon>
        <taxon>Dikarya</taxon>
        <taxon>Ascomycota</taxon>
        <taxon>Pezizomycotina</taxon>
        <taxon>Sordariomycetes</taxon>
        <taxon>Hypocreomycetidae</taxon>
        <taxon>Hypocreales</taxon>
        <taxon>Bionectriaceae</taxon>
        <taxon>Clonostachys</taxon>
    </lineage>
</organism>
<dbReference type="PANTHER" id="PTHR36839">
    <property type="entry name" value="METALLO-BETA-LACTAMASE FAMILY PROTEIN (AFU_ORTHOLOGUE AFUA_5G12770)"/>
    <property type="match status" value="1"/>
</dbReference>
<name>A0A0B7JP30_BIOOC</name>
<gene>
    <name evidence="1" type="ORF">BN869_000000525_1</name>
</gene>
<dbReference type="PANTHER" id="PTHR36839:SF1">
    <property type="entry name" value="METALLO-BETA-LACTAMASE FAMILY PROTEIN (AFU_ORTHOLOGUE AFUA_5G12770)"/>
    <property type="match status" value="1"/>
</dbReference>
<proteinExistence type="predicted"/>
<dbReference type="AlphaFoldDB" id="A0A0B7JP30"/>
<reference evidence="1" key="1">
    <citation type="submission" date="2015-01" db="EMBL/GenBank/DDBJ databases">
        <authorList>
            <person name="Durling Mikael"/>
        </authorList>
    </citation>
    <scope>NUCLEOTIDE SEQUENCE</scope>
</reference>
<evidence type="ECO:0000313" key="1">
    <source>
        <dbReference type="EMBL" id="CEO44470.1"/>
    </source>
</evidence>
<protein>
    <recommendedName>
        <fullName evidence="2">Metallo-beta-lactamase domain-containing protein</fullName>
    </recommendedName>
</protein>
<sequence>MSFTLEPHDAATSATWIVCRTCGTQFPTSDRQVVTTCHICDDPRQFVPPSGQSFTTHKETEMVPGSGFKAVKLGGHFPGSLVALFDGRLLIADTIVTTPAGLGRWEVDGNGVARARPGGLNSFTFQWSIPNMIPLGPDELARMWGVLGGYEFRSTHGAFLGFDVEDEGVKGRVLESMQIQTRFMGWPDHPLMGMKV</sequence>
<accession>A0A0B7JP30</accession>